<dbReference type="AlphaFoldDB" id="A0A7H8R554"/>
<dbReference type="Gene3D" id="4.10.240.10">
    <property type="entry name" value="Zn(2)-C6 fungal-type DNA-binding domain"/>
    <property type="match status" value="1"/>
</dbReference>
<feature type="domain" description="Zn(2)-C6 fungal-type" evidence="8">
    <location>
        <begin position="6"/>
        <end position="35"/>
    </location>
</feature>
<dbReference type="EMBL" id="CP055901">
    <property type="protein sequence ID" value="QKX61296.1"/>
    <property type="molecule type" value="Genomic_DNA"/>
</dbReference>
<comment type="subcellular location">
    <subcellularLocation>
        <location evidence="1">Nucleus</location>
    </subcellularLocation>
</comment>
<dbReference type="RefSeq" id="XP_035347471.1">
    <property type="nucleotide sequence ID" value="XM_035491578.1"/>
</dbReference>
<keyword evidence="5" id="KW-0238">DNA-binding</keyword>
<organism evidence="9 10">
    <name type="scientific">Talaromyces rugulosus</name>
    <name type="common">Penicillium rugulosum</name>
    <dbReference type="NCBI Taxonomy" id="121627"/>
    <lineage>
        <taxon>Eukaryota</taxon>
        <taxon>Fungi</taxon>
        <taxon>Dikarya</taxon>
        <taxon>Ascomycota</taxon>
        <taxon>Pezizomycotina</taxon>
        <taxon>Eurotiomycetes</taxon>
        <taxon>Eurotiomycetidae</taxon>
        <taxon>Eurotiales</taxon>
        <taxon>Trichocomaceae</taxon>
        <taxon>Talaromyces</taxon>
        <taxon>Talaromyces sect. Islandici</taxon>
    </lineage>
</organism>
<evidence type="ECO:0000256" key="7">
    <source>
        <dbReference type="ARBA" id="ARBA00023242"/>
    </source>
</evidence>
<evidence type="ECO:0000256" key="6">
    <source>
        <dbReference type="ARBA" id="ARBA00023163"/>
    </source>
</evidence>
<dbReference type="GO" id="GO:0005634">
    <property type="term" value="C:nucleus"/>
    <property type="evidence" value="ECO:0007669"/>
    <property type="project" value="UniProtKB-SubCell"/>
</dbReference>
<evidence type="ECO:0000256" key="3">
    <source>
        <dbReference type="ARBA" id="ARBA00022833"/>
    </source>
</evidence>
<evidence type="ECO:0000313" key="9">
    <source>
        <dbReference type="EMBL" id="QKX61296.1"/>
    </source>
</evidence>
<keyword evidence="7" id="KW-0539">Nucleus</keyword>
<gene>
    <name evidence="9" type="ORF">TRUGW13939_08444</name>
</gene>
<dbReference type="SMART" id="SM00066">
    <property type="entry name" value="GAL4"/>
    <property type="match status" value="1"/>
</dbReference>
<dbReference type="PANTHER" id="PTHR31668">
    <property type="entry name" value="GLUCOSE TRANSPORT TRANSCRIPTION REGULATOR RGT1-RELATED-RELATED"/>
    <property type="match status" value="1"/>
</dbReference>
<dbReference type="CDD" id="cd12148">
    <property type="entry name" value="fungal_TF_MHR"/>
    <property type="match status" value="1"/>
</dbReference>
<dbReference type="Pfam" id="PF00172">
    <property type="entry name" value="Zn_clus"/>
    <property type="match status" value="1"/>
</dbReference>
<dbReference type="SUPFAM" id="SSF57701">
    <property type="entry name" value="Zn2/Cys6 DNA-binding domain"/>
    <property type="match status" value="1"/>
</dbReference>
<dbReference type="InterPro" id="IPR036864">
    <property type="entry name" value="Zn2-C6_fun-type_DNA-bd_sf"/>
</dbReference>
<dbReference type="InterPro" id="IPR050797">
    <property type="entry name" value="Carb_Metab_Trans_Reg"/>
</dbReference>
<dbReference type="CDD" id="cd00067">
    <property type="entry name" value="GAL4"/>
    <property type="match status" value="1"/>
</dbReference>
<dbReference type="GeneID" id="55995933"/>
<dbReference type="KEGG" id="trg:TRUGW13939_08444"/>
<proteinExistence type="predicted"/>
<evidence type="ECO:0000256" key="2">
    <source>
        <dbReference type="ARBA" id="ARBA00022723"/>
    </source>
</evidence>
<dbReference type="Proteomes" id="UP000509510">
    <property type="component" value="Chromosome IV"/>
</dbReference>
<dbReference type="GO" id="GO:0003677">
    <property type="term" value="F:DNA binding"/>
    <property type="evidence" value="ECO:0007669"/>
    <property type="project" value="UniProtKB-KW"/>
</dbReference>
<evidence type="ECO:0000259" key="8">
    <source>
        <dbReference type="PROSITE" id="PS50048"/>
    </source>
</evidence>
<dbReference type="GO" id="GO:0000981">
    <property type="term" value="F:DNA-binding transcription factor activity, RNA polymerase II-specific"/>
    <property type="evidence" value="ECO:0007669"/>
    <property type="project" value="InterPro"/>
</dbReference>
<accession>A0A7H8R554</accession>
<evidence type="ECO:0000256" key="1">
    <source>
        <dbReference type="ARBA" id="ARBA00004123"/>
    </source>
</evidence>
<dbReference type="PROSITE" id="PS50048">
    <property type="entry name" value="ZN2_CY6_FUNGAL_2"/>
    <property type="match status" value="1"/>
</dbReference>
<dbReference type="PANTHER" id="PTHR31668:SF18">
    <property type="entry name" value="MALTOSE FERMENTATION REGULATORY PROTEIN MAL13-RELATED"/>
    <property type="match status" value="1"/>
</dbReference>
<dbReference type="GO" id="GO:0008270">
    <property type="term" value="F:zinc ion binding"/>
    <property type="evidence" value="ECO:0007669"/>
    <property type="project" value="InterPro"/>
</dbReference>
<evidence type="ECO:0000313" key="10">
    <source>
        <dbReference type="Proteomes" id="UP000509510"/>
    </source>
</evidence>
<dbReference type="OrthoDB" id="2740448at2759"/>
<name>A0A7H8R554_TALRU</name>
<keyword evidence="4" id="KW-0805">Transcription regulation</keyword>
<dbReference type="InterPro" id="IPR001138">
    <property type="entry name" value="Zn2Cys6_DnaBD"/>
</dbReference>
<keyword evidence="10" id="KW-1185">Reference proteome</keyword>
<reference evidence="10" key="1">
    <citation type="submission" date="2020-06" db="EMBL/GenBank/DDBJ databases">
        <title>A chromosome-scale genome assembly of Talaromyces rugulosus W13939.</title>
        <authorList>
            <person name="Wang B."/>
            <person name="Guo L."/>
            <person name="Ye K."/>
            <person name="Wang L."/>
        </authorList>
    </citation>
    <scope>NUCLEOTIDE SEQUENCE [LARGE SCALE GENOMIC DNA]</scope>
    <source>
        <strain evidence="10">W13939</strain>
    </source>
</reference>
<protein>
    <recommendedName>
        <fullName evidence="8">Zn(2)-C6 fungal-type domain-containing protein</fullName>
    </recommendedName>
</protein>
<dbReference type="PROSITE" id="PS00463">
    <property type="entry name" value="ZN2_CY6_FUNGAL_1"/>
    <property type="match status" value="1"/>
</dbReference>
<evidence type="ECO:0000256" key="5">
    <source>
        <dbReference type="ARBA" id="ARBA00023125"/>
    </source>
</evidence>
<evidence type="ECO:0000256" key="4">
    <source>
        <dbReference type="ARBA" id="ARBA00023015"/>
    </source>
</evidence>
<keyword evidence="2" id="KW-0479">Metal-binding</keyword>
<keyword evidence="6" id="KW-0804">Transcription</keyword>
<keyword evidence="3" id="KW-0862">Zinc</keyword>
<sequence>MTRSRACDPCATRKIKCDRGQPCKRCKALDISCTTTRAQSKPGPKGPWAEKRRLARLQGALHQGKKIAGENAHPISAKEESVESDESVLAIDFTPTASVSVIQHYLDIYHERLYPVWPVVDRDEMNLRIQNPDDVEAYALCTALAAVVMANLRLNPPDPSEVPDPVSDIEMASESERARASLRYQEEPTIGHLLSSFFLHIFCANRGQVCKATVLIREAVTFAQFLELDQRQHYASLPKKELQAHLRIIWILCITERGHTTRFDLSRILHLDPDLPSLETKEVPPGLVAFTDMCQLFRTFGLAMDSEWSDRTSDFFCNVDRQLREMRQIQSKREFQQADFLITQQWMRMVLWKTSMFHIKLSADANDENLSILFPQQVAQSMFVYLNRFSPNIVEAHGIGMQMKLADVAISLADMLSCVPWMSERRQAMRIGPNDMLGHMANFLASLRGNINPRMEILVEKLSNRGWGYSPEIPIQEYMTPEMHRILAAEYYEKEEESPVMISSIK</sequence>